<dbReference type="EMBL" id="LJEX02000095">
    <property type="protein sequence ID" value="OCO84636.1"/>
    <property type="molecule type" value="Genomic_DNA"/>
</dbReference>
<dbReference type="Gene3D" id="3.40.50.300">
    <property type="entry name" value="P-loop containing nucleotide triphosphate hydrolases"/>
    <property type="match status" value="1"/>
</dbReference>
<dbReference type="PANTHER" id="PTHR40396:SF1">
    <property type="entry name" value="ATPASE AAA-TYPE CORE DOMAIN-CONTAINING PROTEIN"/>
    <property type="match status" value="1"/>
</dbReference>
<dbReference type="Proteomes" id="UP000050489">
    <property type="component" value="Unassembled WGS sequence"/>
</dbReference>
<sequence>MENALLWYEVKNFGSFGSEGGLVDLTTHSRDTHKELFKEVGEHKVNLITAIMGANGSGKTTLLKPIPFLAWLFWKIPEKITDDMYLSANRGVSDFVHINVEFIYKNKTYKYELVACKFFILKETLYTKNLRNQYTYIFKREAILDNFYEIGEELLKLAKETSSKGLGDCLKKIRYSYKEKNNLFTLGILEGERTPCNTSVISSARRLGDELAADMAMFMACNTNVVFSGRKSHGYQDIEKASKYFSKENDVFIRVKRILKKWDLGLDDILIEEEINKDESDEEQVRYHTYGVHKLKDGKSFNLPFVFESAGTKSAYVRLYDILLSLDTGAHCFIDELGDDLHPHMIKPILELFSDRESNPLGAQLVFTCHKPELINYLGKNRIIICEKKYNESECFRLDDFSSSQARVDDNLAAKYLAGVFGGVPDL</sequence>
<dbReference type="Pfam" id="PF13304">
    <property type="entry name" value="AAA_21"/>
    <property type="match status" value="2"/>
</dbReference>
<dbReference type="GO" id="GO:0005524">
    <property type="term" value="F:ATP binding"/>
    <property type="evidence" value="ECO:0007669"/>
    <property type="project" value="InterPro"/>
</dbReference>
<gene>
    <name evidence="2" type="ORF">AN695_0215840</name>
</gene>
<dbReference type="SUPFAM" id="SSF52540">
    <property type="entry name" value="P-loop containing nucleoside triphosphate hydrolases"/>
    <property type="match status" value="1"/>
</dbReference>
<organism evidence="2 3">
    <name type="scientific">Serratia marcescens</name>
    <dbReference type="NCBI Taxonomy" id="615"/>
    <lineage>
        <taxon>Bacteria</taxon>
        <taxon>Pseudomonadati</taxon>
        <taxon>Pseudomonadota</taxon>
        <taxon>Gammaproteobacteria</taxon>
        <taxon>Enterobacterales</taxon>
        <taxon>Yersiniaceae</taxon>
        <taxon>Serratia</taxon>
    </lineage>
</organism>
<accession>A0A2F0PKK3</accession>
<protein>
    <recommendedName>
        <fullName evidence="1">ATPase AAA-type core domain-containing protein</fullName>
    </recommendedName>
</protein>
<dbReference type="PANTHER" id="PTHR40396">
    <property type="entry name" value="ATPASE-LIKE PROTEIN"/>
    <property type="match status" value="1"/>
</dbReference>
<comment type="caution">
    <text evidence="2">The sequence shown here is derived from an EMBL/GenBank/DDBJ whole genome shotgun (WGS) entry which is preliminary data.</text>
</comment>
<feature type="domain" description="ATPase AAA-type core" evidence="1">
    <location>
        <begin position="48"/>
        <end position="140"/>
    </location>
</feature>
<name>A0A2F0PKK3_SERMA</name>
<proteinExistence type="predicted"/>
<evidence type="ECO:0000259" key="1">
    <source>
        <dbReference type="Pfam" id="PF13304"/>
    </source>
</evidence>
<evidence type="ECO:0000313" key="2">
    <source>
        <dbReference type="EMBL" id="OCO84636.1"/>
    </source>
</evidence>
<dbReference type="InterPro" id="IPR027417">
    <property type="entry name" value="P-loop_NTPase"/>
</dbReference>
<dbReference type="AlphaFoldDB" id="A0A2F0PKK3"/>
<dbReference type="GO" id="GO:0016887">
    <property type="term" value="F:ATP hydrolysis activity"/>
    <property type="evidence" value="ECO:0007669"/>
    <property type="project" value="InterPro"/>
</dbReference>
<reference evidence="3" key="1">
    <citation type="submission" date="2016-04" db="EMBL/GenBank/DDBJ databases">
        <authorList>
            <person name="Osei Sekyere J."/>
            <person name="Sivertsen A."/>
            <person name="Pedersen A.T."/>
            <person name="Sundsfjord A."/>
        </authorList>
    </citation>
    <scope>NUCLEOTIDE SEQUENCE [LARGE SCALE GENOMIC DNA]</scope>
    <source>
        <strain evidence="3">945174350</strain>
    </source>
</reference>
<dbReference type="InterPro" id="IPR003959">
    <property type="entry name" value="ATPase_AAA_core"/>
</dbReference>
<dbReference type="RefSeq" id="WP_055316755.1">
    <property type="nucleotide sequence ID" value="NZ_CADDTT010000056.1"/>
</dbReference>
<evidence type="ECO:0000313" key="3">
    <source>
        <dbReference type="Proteomes" id="UP000050489"/>
    </source>
</evidence>
<feature type="domain" description="ATPase AAA-type core" evidence="1">
    <location>
        <begin position="238"/>
        <end position="376"/>
    </location>
</feature>